<keyword evidence="2" id="KW-1185">Reference proteome</keyword>
<proteinExistence type="predicted"/>
<name>A0A660KYQ6_9ACTN</name>
<dbReference type="NCBIfam" id="TIGR02608">
    <property type="entry name" value="delta_60_rpt"/>
    <property type="match status" value="3"/>
</dbReference>
<comment type="caution">
    <text evidence="1">The sequence shown here is derived from an EMBL/GenBank/DDBJ whole genome shotgun (WGS) entry which is preliminary data.</text>
</comment>
<dbReference type="AlphaFoldDB" id="A0A660KYQ6"/>
<dbReference type="Gene3D" id="2.80.10.50">
    <property type="match status" value="2"/>
</dbReference>
<dbReference type="Pfam" id="PF17164">
    <property type="entry name" value="DUF5122"/>
    <property type="match status" value="1"/>
</dbReference>
<dbReference type="Proteomes" id="UP000278962">
    <property type="component" value="Unassembled WGS sequence"/>
</dbReference>
<accession>A0A660KYQ6</accession>
<organism evidence="1 2">
    <name type="scientific">Solirubrobacter pauli</name>
    <dbReference type="NCBI Taxonomy" id="166793"/>
    <lineage>
        <taxon>Bacteria</taxon>
        <taxon>Bacillati</taxon>
        <taxon>Actinomycetota</taxon>
        <taxon>Thermoleophilia</taxon>
        <taxon>Solirubrobacterales</taxon>
        <taxon>Solirubrobacteraceae</taxon>
        <taxon>Solirubrobacter</taxon>
    </lineage>
</organism>
<dbReference type="EMBL" id="RBIL01000002">
    <property type="protein sequence ID" value="RKQ86074.1"/>
    <property type="molecule type" value="Genomic_DNA"/>
</dbReference>
<sequence length="557" mass="57195">MIGAVAFAASAAVAAGDPGRVVLTVSAAGPQPTVDAAAGATAAVALPDGGAVLLGLEGERGLVVARIRADGALASGFGRRGVVHAALPEGATPSPPPRAAGRVFRVLQMLRAPDGRLLVIGMGTSRTLLELPQMVVVALTASGVLDTTFGDHGVARPGLQASCGVCRPAAIQPDGSIVLSGNLGSTSPPTGPDAPAFFEWYVARLTPRGDVDGSFGQGGFAAVGKPPGRNVGGYATSLLPDGRILALGRDDTGPQLMRLLPSGAADPSFHAATPVALPVPFAFSLATHPDGFTDVRGPDRVLRVDPDGALDPAFGAGVDVGPSFLGGLLALPGRSVLAYDAAGFDPRPASAGDLRVTKILADGRIDATPRLVAFGFGGGLARSRLDSGPPSPLPALAQTSFRASEVLLRPDRSVLAVGGVGVVRYTGEGSGVSTGRFAVGALTPGLALDTRFGGPVRRERLRVRPTEERRRTVQRHGRFVLRVRYSGTAALAHIRIRARGRVIAEELEPLFAPGTSTVKVPLRRRLPAGRLRVTITAEVRSLLADVVTQTVRVTLPR</sequence>
<dbReference type="SUPFAM" id="SSF63829">
    <property type="entry name" value="Calcium-dependent phosphotriesterase"/>
    <property type="match status" value="1"/>
</dbReference>
<reference evidence="1 2" key="1">
    <citation type="submission" date="2018-10" db="EMBL/GenBank/DDBJ databases">
        <title>Genomic Encyclopedia of Archaeal and Bacterial Type Strains, Phase II (KMG-II): from individual species to whole genera.</title>
        <authorList>
            <person name="Goeker M."/>
        </authorList>
    </citation>
    <scope>NUCLEOTIDE SEQUENCE [LARGE SCALE GENOMIC DNA]</scope>
    <source>
        <strain evidence="1 2">DSM 14954</strain>
    </source>
</reference>
<protein>
    <submittedName>
        <fullName evidence="1">Putative delta-60 repeat protein</fullName>
    </submittedName>
</protein>
<evidence type="ECO:0000313" key="2">
    <source>
        <dbReference type="Proteomes" id="UP000278962"/>
    </source>
</evidence>
<gene>
    <name evidence="1" type="ORF">C8N24_4083</name>
</gene>
<dbReference type="InterPro" id="IPR013431">
    <property type="entry name" value="Delta_60_rpt"/>
</dbReference>
<evidence type="ECO:0000313" key="1">
    <source>
        <dbReference type="EMBL" id="RKQ86074.1"/>
    </source>
</evidence>